<reference evidence="2" key="1">
    <citation type="submission" date="2022-02" db="EMBL/GenBank/DDBJ databases">
        <authorList>
            <person name="Giguere J D."/>
        </authorList>
    </citation>
    <scope>NUCLEOTIDE SEQUENCE</scope>
    <source>
        <strain evidence="2">CCAP 1055/1</strain>
    </source>
</reference>
<gene>
    <name evidence="2" type="ORF">PTTT1_LOCUS5172</name>
</gene>
<evidence type="ECO:0000313" key="2">
    <source>
        <dbReference type="EMBL" id="CAG9277883.1"/>
    </source>
</evidence>
<dbReference type="GO" id="GO:0016422">
    <property type="term" value="F:mRNA (2'-O-methyladenosine-N6-)-methyltransferase activity"/>
    <property type="evidence" value="ECO:0007669"/>
    <property type="project" value="InterPro"/>
</dbReference>
<evidence type="ECO:0000259" key="1">
    <source>
        <dbReference type="Pfam" id="PF12237"/>
    </source>
</evidence>
<organism evidence="2">
    <name type="scientific">Phaeodactylum tricornutum</name>
    <name type="common">Diatom</name>
    <dbReference type="NCBI Taxonomy" id="2850"/>
    <lineage>
        <taxon>Eukaryota</taxon>
        <taxon>Sar</taxon>
        <taxon>Stramenopiles</taxon>
        <taxon>Ochrophyta</taxon>
        <taxon>Bacillariophyta</taxon>
        <taxon>Bacillariophyceae</taxon>
        <taxon>Bacillariophycidae</taxon>
        <taxon>Naviculales</taxon>
        <taxon>Phaeodactylaceae</taxon>
        <taxon>Phaeodactylum</taxon>
    </lineage>
</organism>
<dbReference type="PANTHER" id="PTHR21727">
    <property type="entry name" value="PHOSPHORYLATED CTD INTERACTING FACTOR 1"/>
    <property type="match status" value="1"/>
</dbReference>
<sequence length="549" mass="62019">MPKITKKRRRERKDVLANGLFNIPGLTGEADNSLETCLAEFGTATAVPLFKTEKTSHEPLETHSHQTRNINVTSTEIIKPKDQSFFAACPSHTKDLSDRVSRWNREFRTFVDQGTYTPGLLPSFDVEVARHFQVKDLSVYLLESCPGIKIPAFERWLIDSKIEERQRIALNQEELSQHNDLILSHTTLEYGASQRLVAELSDAGVSQDRAIKAVKELCRRTQAAIPELASQTRRFALRTPLRKGDRIDVVKDSRVFSLVFHRKSWKKPFRVKINVSHYHKLKTAFLRVHNSDHQLKPILLYDHGKPTKAVHSFHLIIMSLLLRYSALSGGQLLVDLRGGGMQGAVHDEVFEALQTCFPNESFLECFASPLNCYAANFGSAFTDIDFHFGSVGDFLDQSISHGVCEANPPFSPGLMDTMVDRIEYNLTLADQTSSCLTFVVIIPTASTSEDVRTAKRFATKSFQRMLGSAACRLHISLAARDHGYIEGAQHLRPTRYKESNFDTSVILLQSSAARKENIDENNLEKRLRSAFTSRHKAEVDTRKEQELSE</sequence>
<accession>A0A8J9T5R6</accession>
<dbReference type="Proteomes" id="UP000836788">
    <property type="component" value="Chromosome 1"/>
</dbReference>
<dbReference type="AlphaFoldDB" id="A0A8J9T5R6"/>
<dbReference type="EMBL" id="OU594942">
    <property type="protein sequence ID" value="CAG9277883.1"/>
    <property type="molecule type" value="Genomic_DNA"/>
</dbReference>
<protein>
    <recommendedName>
        <fullName evidence="1">PCIF1 WW domain-containing protein</fullName>
    </recommendedName>
</protein>
<dbReference type="InterPro" id="IPR022035">
    <property type="entry name" value="PCIF1_WW"/>
</dbReference>
<feature type="domain" description="PCIF1 WW" evidence="1">
    <location>
        <begin position="300"/>
        <end position="487"/>
    </location>
</feature>
<dbReference type="InterPro" id="IPR039881">
    <property type="entry name" value="PCIF1-like"/>
</dbReference>
<dbReference type="GO" id="GO:0099122">
    <property type="term" value="F:RNA polymerase II C-terminal domain binding"/>
    <property type="evidence" value="ECO:0007669"/>
    <property type="project" value="InterPro"/>
</dbReference>
<dbReference type="PANTHER" id="PTHR21727:SF0">
    <property type="entry name" value="MRNA (2'-O-METHYLADENOSINE-N(6)-)-METHYLTRANSFERASE"/>
    <property type="match status" value="1"/>
</dbReference>
<name>A0A8J9T5R6_PHATR</name>
<dbReference type="Pfam" id="PF12237">
    <property type="entry name" value="PCIF1_WW"/>
    <property type="match status" value="1"/>
</dbReference>
<proteinExistence type="predicted"/>